<evidence type="ECO:0000259" key="7">
    <source>
        <dbReference type="PROSITE" id="PS51821"/>
    </source>
</evidence>
<evidence type="ECO:0000256" key="2">
    <source>
        <dbReference type="ARBA" id="ARBA00022969"/>
    </source>
</evidence>
<dbReference type="GO" id="GO:0030435">
    <property type="term" value="P:sporulation resulting in formation of a cellular spore"/>
    <property type="evidence" value="ECO:0007669"/>
    <property type="project" value="UniProtKB-KW"/>
</dbReference>
<dbReference type="EMBL" id="DS028100">
    <property type="protein sequence ID" value="KMP10025.1"/>
    <property type="molecule type" value="Genomic_DNA"/>
</dbReference>
<dbReference type="InterPro" id="IPR038491">
    <property type="entry name" value="Velvet_dom_sf"/>
</dbReference>
<sequence>MNFSQNNALSKYPGVLILPNHRHSSQKSLPDLNTANYPGFILKPSLSRANTLMPRISDGKEDLYLHEKMSGVPSRPASYAAMPPVPSGFSHLLNPSPNPPFTLSRLRLFVRQQPAAARTCAAGDKSRRSVDPSPILQLLMTDFDSQSEEDIKMLKHSQHVVACHLFAVCENVSGALGGRVADEVSHQPTPNGQKEEEEEEDSIRNVYGKTYVSPFFVEADPEPSKAPSHPGSVCKGTPSSIPSTFFVFADLRIPTAGVYRLRFRLINVGEPTVTGKIPILHEVWSDSFRAFASKDFPGMRPTPYLSEKLKALGADGAKSRKAK</sequence>
<evidence type="ECO:0000313" key="8">
    <source>
        <dbReference type="EMBL" id="KMP10025.1"/>
    </source>
</evidence>
<name>A0A0J6YQK0_COCIT</name>
<dbReference type="PROSITE" id="PS51821">
    <property type="entry name" value="VELVET"/>
    <property type="match status" value="1"/>
</dbReference>
<keyword evidence="2" id="KW-0749">Sporulation</keyword>
<accession>A0A0J6YQK0</accession>
<evidence type="ECO:0000256" key="4">
    <source>
        <dbReference type="ARBA" id="ARBA00023163"/>
    </source>
</evidence>
<dbReference type="PANTHER" id="PTHR33572:SF17">
    <property type="entry name" value="SEXUAL DEVELOPMENT REGULATOR VELC"/>
    <property type="match status" value="1"/>
</dbReference>
<gene>
    <name evidence="8" type="ORF">CIRG_09259</name>
</gene>
<dbReference type="GO" id="GO:0005634">
    <property type="term" value="C:nucleus"/>
    <property type="evidence" value="ECO:0007669"/>
    <property type="project" value="UniProtKB-SubCell"/>
</dbReference>
<dbReference type="Proteomes" id="UP000054565">
    <property type="component" value="Unassembled WGS sequence"/>
</dbReference>
<protein>
    <recommendedName>
        <fullName evidence="7">Velvet domain-containing protein</fullName>
    </recommendedName>
</protein>
<evidence type="ECO:0000256" key="1">
    <source>
        <dbReference type="ARBA" id="ARBA00004123"/>
    </source>
</evidence>
<keyword evidence="3" id="KW-0805">Transcription regulation</keyword>
<evidence type="ECO:0000313" key="9">
    <source>
        <dbReference type="Proteomes" id="UP000054565"/>
    </source>
</evidence>
<dbReference type="AlphaFoldDB" id="A0A0J6YQK0"/>
<dbReference type="STRING" id="404692.A0A0J6YQK0"/>
<dbReference type="PANTHER" id="PTHR33572">
    <property type="entry name" value="SPORE DEVELOPMENT REGULATOR VOSA"/>
    <property type="match status" value="1"/>
</dbReference>
<keyword evidence="5" id="KW-0539">Nucleus</keyword>
<evidence type="ECO:0000256" key="3">
    <source>
        <dbReference type="ARBA" id="ARBA00023015"/>
    </source>
</evidence>
<feature type="domain" description="Velvet" evidence="7">
    <location>
        <begin position="100"/>
        <end position="322"/>
    </location>
</feature>
<dbReference type="InterPro" id="IPR021740">
    <property type="entry name" value="Velvet"/>
</dbReference>
<organism evidence="8 9">
    <name type="scientific">Coccidioides immitis RMSCC 2394</name>
    <dbReference type="NCBI Taxonomy" id="404692"/>
    <lineage>
        <taxon>Eukaryota</taxon>
        <taxon>Fungi</taxon>
        <taxon>Dikarya</taxon>
        <taxon>Ascomycota</taxon>
        <taxon>Pezizomycotina</taxon>
        <taxon>Eurotiomycetes</taxon>
        <taxon>Eurotiomycetidae</taxon>
        <taxon>Onygenales</taxon>
        <taxon>Onygenaceae</taxon>
        <taxon>Coccidioides</taxon>
    </lineage>
</organism>
<proteinExistence type="predicted"/>
<dbReference type="InterPro" id="IPR037525">
    <property type="entry name" value="Velvet_dom"/>
</dbReference>
<keyword evidence="4" id="KW-0804">Transcription</keyword>
<evidence type="ECO:0000256" key="5">
    <source>
        <dbReference type="ARBA" id="ARBA00023242"/>
    </source>
</evidence>
<feature type="region of interest" description="Disordered" evidence="6">
    <location>
        <begin position="182"/>
        <end position="202"/>
    </location>
</feature>
<reference evidence="9" key="1">
    <citation type="journal article" date="2010" name="Genome Res.">
        <title>Population genomic sequencing of Coccidioides fungi reveals recent hybridization and transposon control.</title>
        <authorList>
            <person name="Neafsey D.E."/>
            <person name="Barker B.M."/>
            <person name="Sharpton T.J."/>
            <person name="Stajich J.E."/>
            <person name="Park D.J."/>
            <person name="Whiston E."/>
            <person name="Hung C.-Y."/>
            <person name="McMahan C."/>
            <person name="White J."/>
            <person name="Sykes S."/>
            <person name="Heiman D."/>
            <person name="Young S."/>
            <person name="Zeng Q."/>
            <person name="Abouelleil A."/>
            <person name="Aftuck L."/>
            <person name="Bessette D."/>
            <person name="Brown A."/>
            <person name="FitzGerald M."/>
            <person name="Lui A."/>
            <person name="Macdonald J.P."/>
            <person name="Priest M."/>
            <person name="Orbach M.J."/>
            <person name="Galgiani J.N."/>
            <person name="Kirkland T.N."/>
            <person name="Cole G.T."/>
            <person name="Birren B.W."/>
            <person name="Henn M.R."/>
            <person name="Taylor J.W."/>
            <person name="Rounsley S.D."/>
        </authorList>
    </citation>
    <scope>NUCLEOTIDE SEQUENCE [LARGE SCALE GENOMIC DNA]</scope>
    <source>
        <strain evidence="9">RMSCC 2394</strain>
    </source>
</reference>
<evidence type="ECO:0000256" key="6">
    <source>
        <dbReference type="SAM" id="MobiDB-lite"/>
    </source>
</evidence>
<dbReference type="Pfam" id="PF11754">
    <property type="entry name" value="Velvet"/>
    <property type="match status" value="1"/>
</dbReference>
<comment type="subcellular location">
    <subcellularLocation>
        <location evidence="1">Nucleus</location>
    </subcellularLocation>
</comment>
<dbReference type="Gene3D" id="2.60.40.3960">
    <property type="entry name" value="Velvet domain"/>
    <property type="match status" value="1"/>
</dbReference>